<sequence length="87" mass="9500">MIVYIANDSYQRDETGAILSMTAAVEGRSQESGESLNSYVKLTKEDLGDGVTFEELTYNAKVEACKKKMIAWLQAANTSNQAANTSK</sequence>
<protein>
    <submittedName>
        <fullName evidence="1">Uncharacterized protein</fullName>
    </submittedName>
</protein>
<proteinExistence type="predicted"/>
<name>A0A8S5SCQ7_9CAUD</name>
<organism evidence="1">
    <name type="scientific">Myoviridae sp. ctfWc3</name>
    <dbReference type="NCBI Taxonomy" id="2827697"/>
    <lineage>
        <taxon>Viruses</taxon>
        <taxon>Duplodnaviria</taxon>
        <taxon>Heunggongvirae</taxon>
        <taxon>Uroviricota</taxon>
        <taxon>Caudoviricetes</taxon>
    </lineage>
</organism>
<evidence type="ECO:0000313" key="1">
    <source>
        <dbReference type="EMBL" id="DAF48820.1"/>
    </source>
</evidence>
<reference evidence="1" key="1">
    <citation type="journal article" date="2021" name="Proc. Natl. Acad. Sci. U.S.A.">
        <title>A Catalog of Tens of Thousands of Viruses from Human Metagenomes Reveals Hidden Associations with Chronic Diseases.</title>
        <authorList>
            <person name="Tisza M.J."/>
            <person name="Buck C.B."/>
        </authorList>
    </citation>
    <scope>NUCLEOTIDE SEQUENCE</scope>
    <source>
        <strain evidence="1">CtfWc3</strain>
    </source>
</reference>
<accession>A0A8S5SCQ7</accession>
<dbReference type="EMBL" id="BK032574">
    <property type="protein sequence ID" value="DAF48820.1"/>
    <property type="molecule type" value="Genomic_DNA"/>
</dbReference>